<dbReference type="Gene3D" id="1.10.1200.10">
    <property type="entry name" value="ACP-like"/>
    <property type="match status" value="1"/>
</dbReference>
<gene>
    <name evidence="2" type="ORF">O4220_01395</name>
</gene>
<feature type="domain" description="Carrier" evidence="1">
    <location>
        <begin position="17"/>
        <end position="95"/>
    </location>
</feature>
<proteinExistence type="predicted"/>
<dbReference type="EMBL" id="JAPWIJ010000001">
    <property type="protein sequence ID" value="MCZ4517152.1"/>
    <property type="molecule type" value="Genomic_DNA"/>
</dbReference>
<dbReference type="InterPro" id="IPR036736">
    <property type="entry name" value="ACP-like_sf"/>
</dbReference>
<evidence type="ECO:0000259" key="1">
    <source>
        <dbReference type="PROSITE" id="PS50075"/>
    </source>
</evidence>
<dbReference type="PROSITE" id="PS50075">
    <property type="entry name" value="CARRIER"/>
    <property type="match status" value="1"/>
</dbReference>
<dbReference type="Proteomes" id="UP001081071">
    <property type="component" value="Unassembled WGS sequence"/>
</dbReference>
<dbReference type="SUPFAM" id="SSF47336">
    <property type="entry name" value="ACP-like"/>
    <property type="match status" value="1"/>
</dbReference>
<reference evidence="2" key="1">
    <citation type="submission" date="2022-12" db="EMBL/GenBank/DDBJ databases">
        <authorList>
            <person name="Krivoruchko A.V."/>
            <person name="Elkin A."/>
        </authorList>
    </citation>
    <scope>NUCLEOTIDE SEQUENCE</scope>
    <source>
        <strain evidence="2">IEGM 1391</strain>
    </source>
</reference>
<keyword evidence="3" id="KW-1185">Reference proteome</keyword>
<dbReference type="RefSeq" id="WP_032378844.1">
    <property type="nucleotide sequence ID" value="NZ_JAPWIJ010000001.1"/>
</dbReference>
<organism evidence="2 3">
    <name type="scientific">Rhodococcus ruber</name>
    <dbReference type="NCBI Taxonomy" id="1830"/>
    <lineage>
        <taxon>Bacteria</taxon>
        <taxon>Bacillati</taxon>
        <taxon>Actinomycetota</taxon>
        <taxon>Actinomycetes</taxon>
        <taxon>Mycobacteriales</taxon>
        <taxon>Nocardiaceae</taxon>
        <taxon>Rhodococcus</taxon>
    </lineage>
</organism>
<accession>A0ABT4M881</accession>
<comment type="caution">
    <text evidence="2">The sequence shown here is derived from an EMBL/GenBank/DDBJ whole genome shotgun (WGS) entry which is preliminary data.</text>
</comment>
<name>A0ABT4M881_9NOCA</name>
<sequence>MTTATRSSTRAAATERLALNNRLKELIIDRLGLQTSPELVSDNQPLFGRGIELDSLDTLELVVAVAAEFEVDITDDDTKAFGSINAMVDHIVDRTQ</sequence>
<evidence type="ECO:0000313" key="2">
    <source>
        <dbReference type="EMBL" id="MCZ4517152.1"/>
    </source>
</evidence>
<dbReference type="Pfam" id="PF00550">
    <property type="entry name" value="PP-binding"/>
    <property type="match status" value="1"/>
</dbReference>
<protein>
    <submittedName>
        <fullName evidence="2">Phosphopantetheine-binding protein</fullName>
    </submittedName>
</protein>
<evidence type="ECO:0000313" key="3">
    <source>
        <dbReference type="Proteomes" id="UP001081071"/>
    </source>
</evidence>
<dbReference type="InterPro" id="IPR009081">
    <property type="entry name" value="PP-bd_ACP"/>
</dbReference>